<protein>
    <submittedName>
        <fullName evidence="1">Uncharacterized protein</fullName>
    </submittedName>
</protein>
<sequence length="155" mass="16949">MLFCPRPAALAPTVTPSRRSHIQAAASRFNDGHGSWGGRHVEWSRRGSTLLSGRGDPNACGSEGILDWAGVGLMRHRVVPPSGLNGRMTHDPLNSEQFEEEVVEEAFTSDSMFVLSAALDESAASWRSSRCNLWTQVQAGFWLSGPSRRRASLQN</sequence>
<keyword evidence="2" id="KW-1185">Reference proteome</keyword>
<feature type="non-terminal residue" evidence="1">
    <location>
        <position position="1"/>
    </location>
</feature>
<organism evidence="1 2">
    <name type="scientific">Eragrostis curvula</name>
    <name type="common">weeping love grass</name>
    <dbReference type="NCBI Taxonomy" id="38414"/>
    <lineage>
        <taxon>Eukaryota</taxon>
        <taxon>Viridiplantae</taxon>
        <taxon>Streptophyta</taxon>
        <taxon>Embryophyta</taxon>
        <taxon>Tracheophyta</taxon>
        <taxon>Spermatophyta</taxon>
        <taxon>Magnoliopsida</taxon>
        <taxon>Liliopsida</taxon>
        <taxon>Poales</taxon>
        <taxon>Poaceae</taxon>
        <taxon>PACMAD clade</taxon>
        <taxon>Chloridoideae</taxon>
        <taxon>Eragrostideae</taxon>
        <taxon>Eragrostidinae</taxon>
        <taxon>Eragrostis</taxon>
    </lineage>
</organism>
<evidence type="ECO:0000313" key="1">
    <source>
        <dbReference type="EMBL" id="TVU15622.1"/>
    </source>
</evidence>
<name>A0A5J9TW51_9POAL</name>
<dbReference type="AlphaFoldDB" id="A0A5J9TW51"/>
<gene>
    <name evidence="1" type="ORF">EJB05_39152</name>
</gene>
<proteinExistence type="predicted"/>
<reference evidence="1 2" key="1">
    <citation type="journal article" date="2019" name="Sci. Rep.">
        <title>A high-quality genome of Eragrostis curvula grass provides insights into Poaceae evolution and supports new strategies to enhance forage quality.</title>
        <authorList>
            <person name="Carballo J."/>
            <person name="Santos B.A.C.M."/>
            <person name="Zappacosta D."/>
            <person name="Garbus I."/>
            <person name="Selva J.P."/>
            <person name="Gallo C.A."/>
            <person name="Diaz A."/>
            <person name="Albertini E."/>
            <person name="Caccamo M."/>
            <person name="Echenique V."/>
        </authorList>
    </citation>
    <scope>NUCLEOTIDE SEQUENCE [LARGE SCALE GENOMIC DNA]</scope>
    <source>
        <strain evidence="2">cv. Victoria</strain>
        <tissue evidence="1">Leaf</tissue>
    </source>
</reference>
<comment type="caution">
    <text evidence="1">The sequence shown here is derived from an EMBL/GenBank/DDBJ whole genome shotgun (WGS) entry which is preliminary data.</text>
</comment>
<accession>A0A5J9TW51</accession>
<dbReference type="Proteomes" id="UP000324897">
    <property type="component" value="Unassembled WGS sequence"/>
</dbReference>
<evidence type="ECO:0000313" key="2">
    <source>
        <dbReference type="Proteomes" id="UP000324897"/>
    </source>
</evidence>
<dbReference type="EMBL" id="RWGY01000031">
    <property type="protein sequence ID" value="TVU15622.1"/>
    <property type="molecule type" value="Genomic_DNA"/>
</dbReference>
<dbReference type="Gramene" id="TVU15622">
    <property type="protein sequence ID" value="TVU15622"/>
    <property type="gene ID" value="EJB05_39152"/>
</dbReference>